<dbReference type="Proteomes" id="UP000274350">
    <property type="component" value="Chromosome"/>
</dbReference>
<dbReference type="KEGG" id="upi:EJG51_008775"/>
<keyword evidence="3" id="KW-0720">Serine protease</keyword>
<protein>
    <submittedName>
        <fullName evidence="7">S9 family peptidase</fullName>
    </submittedName>
</protein>
<dbReference type="InterPro" id="IPR023302">
    <property type="entry name" value="Pept_S9A_N"/>
</dbReference>
<evidence type="ECO:0000256" key="3">
    <source>
        <dbReference type="ARBA" id="ARBA00022825"/>
    </source>
</evidence>
<gene>
    <name evidence="7" type="ORF">EJG51_008775</name>
</gene>
<feature type="chain" id="PRO_5027101735" evidence="4">
    <location>
        <begin position="23"/>
        <end position="711"/>
    </location>
</feature>
<dbReference type="GO" id="GO:0005829">
    <property type="term" value="C:cytosol"/>
    <property type="evidence" value="ECO:0007669"/>
    <property type="project" value="TreeGrafter"/>
</dbReference>
<dbReference type="AlphaFoldDB" id="A0A6M4A4B9"/>
<feature type="domain" description="Peptidase S9A N-terminal" evidence="6">
    <location>
        <begin position="32"/>
        <end position="431"/>
    </location>
</feature>
<dbReference type="PANTHER" id="PTHR42881:SF13">
    <property type="entry name" value="PROLYL ENDOPEPTIDASE"/>
    <property type="match status" value="1"/>
</dbReference>
<evidence type="ECO:0000313" key="7">
    <source>
        <dbReference type="EMBL" id="QJQ05923.1"/>
    </source>
</evidence>
<dbReference type="Gene3D" id="3.40.50.1820">
    <property type="entry name" value="alpha/beta hydrolase"/>
    <property type="match status" value="1"/>
</dbReference>
<dbReference type="PRINTS" id="PR00862">
    <property type="entry name" value="PROLIGOPTASE"/>
</dbReference>
<dbReference type="EMBL" id="CP051152">
    <property type="protein sequence ID" value="QJQ05923.1"/>
    <property type="molecule type" value="Genomic_DNA"/>
</dbReference>
<dbReference type="InterPro" id="IPR002470">
    <property type="entry name" value="Peptidase_S9A"/>
</dbReference>
<name>A0A6M4A4B9_9BURK</name>
<dbReference type="Pfam" id="PF02897">
    <property type="entry name" value="Peptidase_S9_N"/>
    <property type="match status" value="1"/>
</dbReference>
<reference evidence="7 8" key="1">
    <citation type="journal article" date="2019" name="Int. J. Syst. Evol. Microbiol.">
        <title>Undibacterium piscinae sp. nov., isolated from Korean shiner intestine.</title>
        <authorList>
            <person name="Lee S.Y."/>
            <person name="Kang W."/>
            <person name="Kim P.S."/>
            <person name="Kim H.S."/>
            <person name="Sung H."/>
            <person name="Shin N.R."/>
            <person name="Whon T.W."/>
            <person name="Yun J.H."/>
            <person name="Lee J.Y."/>
            <person name="Lee J.Y."/>
            <person name="Jung M.J."/>
            <person name="Jeong Y.S."/>
            <person name="Tak E.J."/>
            <person name="Han J.E."/>
            <person name="Hyun D.W."/>
            <person name="Kang M.S."/>
            <person name="Lee K.E."/>
            <person name="Lee B.H."/>
            <person name="Bae J.W."/>
        </authorList>
    </citation>
    <scope>NUCLEOTIDE SEQUENCE [LARGE SCALE GENOMIC DNA]</scope>
    <source>
        <strain evidence="7 8">S11R28</strain>
    </source>
</reference>
<evidence type="ECO:0000259" key="5">
    <source>
        <dbReference type="Pfam" id="PF00326"/>
    </source>
</evidence>
<dbReference type="SUPFAM" id="SSF53474">
    <property type="entry name" value="alpha/beta-Hydrolases"/>
    <property type="match status" value="1"/>
</dbReference>
<keyword evidence="8" id="KW-1185">Reference proteome</keyword>
<dbReference type="GO" id="GO:0070012">
    <property type="term" value="F:oligopeptidase activity"/>
    <property type="evidence" value="ECO:0007669"/>
    <property type="project" value="TreeGrafter"/>
</dbReference>
<dbReference type="Pfam" id="PF00326">
    <property type="entry name" value="Peptidase_S9"/>
    <property type="match status" value="1"/>
</dbReference>
<dbReference type="Gene3D" id="2.130.10.120">
    <property type="entry name" value="Prolyl oligopeptidase, N-terminal domain"/>
    <property type="match status" value="1"/>
</dbReference>
<dbReference type="OrthoDB" id="9801421at2"/>
<evidence type="ECO:0000256" key="1">
    <source>
        <dbReference type="ARBA" id="ARBA00022670"/>
    </source>
</evidence>
<dbReference type="InterPro" id="IPR029058">
    <property type="entry name" value="AB_hydrolase_fold"/>
</dbReference>
<sequence length="711" mass="78813">MRPQLKLITALVMLSAASLVQAGGADKARENSSDQFVWLEEVGAEKSLDWVKAHNQVTRGKLDGDAGFNKLRADLQVVLDSKDRIPGIRKMGNAYYNFWTDAEHPRGVWRKTSLDEYRKAQPKWETVLDIDALAKAENENWVFKNSVCREPAFDRCLIQLSRGGADAVSMREFDLASKSFVKDGFTLPEAKMTVDWRDKDHLFVATDFGAGSMTDSGYARIVKEWKRGTSLTSAITLLEGQQTDMGVSAHSSDHGGVHHELVRRGVTFYTAENFLREGAKLSKLDVPAQSGIDFFGTQFIVTPKEIWNTGGKSFASGSVLAIDFEAFKKGERNFTVLFQPSDSTSFTGATSTRNFLLVQSLDNVKSSLTEWQFKDGKWASRQVSLPTMGAVGVSALDADHNDEYLLSYSDYLTPSVYQLAQGGSDKRELLKSAPAFFDATPYEIRQKFASSKDGTKVPYFMVSRKDVKLDGNNPTLLYGYGGFQISLTPSYSGGLGKSWLEKGGVYVVANIRGGGEFGPRWHQAALKENRQRAYDDFAAVAEDLIASKITSPQHLGAMGGSNGGLLAGVALTQRPELFNAIVSQVPLLDMQRFNKLLAGASWMGEYGNPDVPAEWDYIQRYSPYQNLKAEVKYPNVLFITSTRDDRVHPGHARKMAAKMMDQGHTRVWYYENIEGGHGGAANNAQRADMSAITYSFLWNMLKWDNAASVVR</sequence>
<evidence type="ECO:0000259" key="6">
    <source>
        <dbReference type="Pfam" id="PF02897"/>
    </source>
</evidence>
<keyword evidence="1" id="KW-0645">Protease</keyword>
<proteinExistence type="predicted"/>
<dbReference type="InterPro" id="IPR001375">
    <property type="entry name" value="Peptidase_S9_cat"/>
</dbReference>
<feature type="domain" description="Peptidase S9 prolyl oligopeptidase catalytic" evidence="5">
    <location>
        <begin position="498"/>
        <end position="702"/>
    </location>
</feature>
<feature type="signal peptide" evidence="4">
    <location>
        <begin position="1"/>
        <end position="22"/>
    </location>
</feature>
<dbReference type="InterPro" id="IPR051167">
    <property type="entry name" value="Prolyl_oligopep/macrocyclase"/>
</dbReference>
<keyword evidence="4" id="KW-0732">Signal</keyword>
<evidence type="ECO:0000313" key="8">
    <source>
        <dbReference type="Proteomes" id="UP000274350"/>
    </source>
</evidence>
<evidence type="ECO:0000256" key="2">
    <source>
        <dbReference type="ARBA" id="ARBA00022801"/>
    </source>
</evidence>
<evidence type="ECO:0000256" key="4">
    <source>
        <dbReference type="SAM" id="SignalP"/>
    </source>
</evidence>
<dbReference type="GO" id="GO:0006508">
    <property type="term" value="P:proteolysis"/>
    <property type="evidence" value="ECO:0007669"/>
    <property type="project" value="UniProtKB-KW"/>
</dbReference>
<accession>A0A6M4A4B9</accession>
<keyword evidence="2" id="KW-0378">Hydrolase</keyword>
<dbReference type="GO" id="GO:0004252">
    <property type="term" value="F:serine-type endopeptidase activity"/>
    <property type="evidence" value="ECO:0007669"/>
    <property type="project" value="InterPro"/>
</dbReference>
<organism evidence="7 8">
    <name type="scientific">Undibacterium piscinae</name>
    <dbReference type="NCBI Taxonomy" id="2495591"/>
    <lineage>
        <taxon>Bacteria</taxon>
        <taxon>Pseudomonadati</taxon>
        <taxon>Pseudomonadota</taxon>
        <taxon>Betaproteobacteria</taxon>
        <taxon>Burkholderiales</taxon>
        <taxon>Oxalobacteraceae</taxon>
        <taxon>Undibacterium</taxon>
    </lineage>
</organism>
<dbReference type="SUPFAM" id="SSF50993">
    <property type="entry name" value="Peptidase/esterase 'gauge' domain"/>
    <property type="match status" value="1"/>
</dbReference>
<dbReference type="PANTHER" id="PTHR42881">
    <property type="entry name" value="PROLYL ENDOPEPTIDASE"/>
    <property type="match status" value="1"/>
</dbReference>